<dbReference type="AlphaFoldDB" id="A0A183L194"/>
<organism evidence="3">
    <name type="scientific">Schistosoma curassoni</name>
    <dbReference type="NCBI Taxonomy" id="6186"/>
    <lineage>
        <taxon>Eukaryota</taxon>
        <taxon>Metazoa</taxon>
        <taxon>Spiralia</taxon>
        <taxon>Lophotrochozoa</taxon>
        <taxon>Platyhelminthes</taxon>
        <taxon>Trematoda</taxon>
        <taxon>Digenea</taxon>
        <taxon>Strigeidida</taxon>
        <taxon>Schistosomatoidea</taxon>
        <taxon>Schistosomatidae</taxon>
        <taxon>Schistosoma</taxon>
    </lineage>
</organism>
<dbReference type="Proteomes" id="UP000279833">
    <property type="component" value="Unassembled WGS sequence"/>
</dbReference>
<reference evidence="3" key="1">
    <citation type="submission" date="2016-06" db="UniProtKB">
        <authorList>
            <consortium name="WormBaseParasite"/>
        </authorList>
    </citation>
    <scope>IDENTIFICATION</scope>
</reference>
<dbReference type="WBParaSite" id="SCUD_0002109601-mRNA-1">
    <property type="protein sequence ID" value="SCUD_0002109601-mRNA-1"/>
    <property type="gene ID" value="SCUD_0002109601"/>
</dbReference>
<gene>
    <name evidence="1" type="ORF">SCUD_LOCUS21094</name>
</gene>
<accession>A0A183L194</accession>
<dbReference type="EMBL" id="UZAK01045764">
    <property type="protein sequence ID" value="VDP74313.1"/>
    <property type="molecule type" value="Genomic_DNA"/>
</dbReference>
<protein>
    <submittedName>
        <fullName evidence="3">Cytochrome P450</fullName>
    </submittedName>
</protein>
<dbReference type="STRING" id="6186.A0A183L194"/>
<evidence type="ECO:0000313" key="3">
    <source>
        <dbReference type="WBParaSite" id="SCUD_0002109601-mRNA-1"/>
    </source>
</evidence>
<evidence type="ECO:0000313" key="2">
    <source>
        <dbReference type="Proteomes" id="UP000279833"/>
    </source>
</evidence>
<keyword evidence="2" id="KW-1185">Reference proteome</keyword>
<reference evidence="1 2" key="2">
    <citation type="submission" date="2018-11" db="EMBL/GenBank/DDBJ databases">
        <authorList>
            <consortium name="Pathogen Informatics"/>
        </authorList>
    </citation>
    <scope>NUCLEOTIDE SEQUENCE [LARGE SCALE GENOMIC DNA]</scope>
    <source>
        <strain evidence="1">Dakar</strain>
        <strain evidence="2">Dakar, Senegal</strain>
    </source>
</reference>
<sequence length="75" mass="8501">FFYNDNIFRFLRVLISGQSTDELEASFSVGAATPQSARMAGVKVSLRGFRHAPFKFLTRISLRVSTQIINFLMNI</sequence>
<evidence type="ECO:0000313" key="1">
    <source>
        <dbReference type="EMBL" id="VDP74313.1"/>
    </source>
</evidence>
<proteinExistence type="predicted"/>
<name>A0A183L194_9TREM</name>